<proteinExistence type="inferred from homology"/>
<dbReference type="GO" id="GO:0140359">
    <property type="term" value="F:ABC-type transporter activity"/>
    <property type="evidence" value="ECO:0007669"/>
    <property type="project" value="InterPro"/>
</dbReference>
<comment type="caution">
    <text evidence="9">Lacks conserved residue(s) required for the propagation of feature annotation.</text>
</comment>
<evidence type="ECO:0000256" key="9">
    <source>
        <dbReference type="RuleBase" id="RU361157"/>
    </source>
</evidence>
<evidence type="ECO:0000256" key="3">
    <source>
        <dbReference type="ARBA" id="ARBA00022448"/>
    </source>
</evidence>
<evidence type="ECO:0000256" key="2">
    <source>
        <dbReference type="ARBA" id="ARBA00007783"/>
    </source>
</evidence>
<protein>
    <recommendedName>
        <fullName evidence="9">Transport permease protein</fullName>
    </recommendedName>
</protein>
<dbReference type="AlphaFoldDB" id="A0A557P5N7"/>
<keyword evidence="5" id="KW-0997">Cell inner membrane</keyword>
<dbReference type="PANTHER" id="PTHR30413">
    <property type="entry name" value="INNER MEMBRANE TRANSPORT PERMEASE"/>
    <property type="match status" value="1"/>
</dbReference>
<dbReference type="EMBL" id="VMKJ01000020">
    <property type="protein sequence ID" value="TVO35964.1"/>
    <property type="molecule type" value="Genomic_DNA"/>
</dbReference>
<evidence type="ECO:0000256" key="6">
    <source>
        <dbReference type="ARBA" id="ARBA00022692"/>
    </source>
</evidence>
<feature type="transmembrane region" description="Helical" evidence="9">
    <location>
        <begin position="137"/>
        <end position="162"/>
    </location>
</feature>
<reference evidence="11 12" key="1">
    <citation type="submission" date="2019-07" db="EMBL/GenBank/DDBJ databases">
        <title>The draft genome sequence of Vibrio algivorus M1486.</title>
        <authorList>
            <person name="Meng X."/>
        </authorList>
    </citation>
    <scope>NUCLEOTIDE SEQUENCE [LARGE SCALE GENOMIC DNA]</scope>
    <source>
        <strain evidence="11 12">M1486</strain>
    </source>
</reference>
<dbReference type="Pfam" id="PF01061">
    <property type="entry name" value="ABC2_membrane"/>
    <property type="match status" value="1"/>
</dbReference>
<keyword evidence="8 9" id="KW-0472">Membrane</keyword>
<dbReference type="PROSITE" id="PS51012">
    <property type="entry name" value="ABC_TM2"/>
    <property type="match status" value="1"/>
</dbReference>
<evidence type="ECO:0000313" key="11">
    <source>
        <dbReference type="EMBL" id="TVO35964.1"/>
    </source>
</evidence>
<dbReference type="InterPro" id="IPR013525">
    <property type="entry name" value="ABC2_TM"/>
</dbReference>
<gene>
    <name evidence="11" type="ORF">FOF44_10650</name>
</gene>
<evidence type="ECO:0000256" key="1">
    <source>
        <dbReference type="ARBA" id="ARBA00004429"/>
    </source>
</evidence>
<evidence type="ECO:0000259" key="10">
    <source>
        <dbReference type="PROSITE" id="PS51012"/>
    </source>
</evidence>
<accession>A0A557P5N7</accession>
<sequence>MKNQSLSRMFELVWVKANLNLRSEASVNYLSYAWWVIEPLMHMVTYYLVFGFLLNRGGDNYVAFLLTGLVPWLWFNKAVMHAQGSILGGKQLMNQLYVPKLFFPLTNILQDSLKQVIVFVILMVFVVAYGIPAHSDWLWLLVLFVLQLMLIIGCGLIAALIVPFVRDMAFVIPTLMQFTMFCSGIFFDPKNIVPQYQDLFFLNPMASLLQGYRDVLLHSSPPDMGALLYVGIVSLVLIAIALVGYKKLDHVLPRVVLE</sequence>
<organism evidence="11 12">
    <name type="scientific">Vibrio algivorus</name>
    <dbReference type="NCBI Taxonomy" id="1667024"/>
    <lineage>
        <taxon>Bacteria</taxon>
        <taxon>Pseudomonadati</taxon>
        <taxon>Pseudomonadota</taxon>
        <taxon>Gammaproteobacteria</taxon>
        <taxon>Vibrionales</taxon>
        <taxon>Vibrionaceae</taxon>
        <taxon>Vibrio</taxon>
    </lineage>
</organism>
<dbReference type="GO" id="GO:0043190">
    <property type="term" value="C:ATP-binding cassette (ABC) transporter complex"/>
    <property type="evidence" value="ECO:0007669"/>
    <property type="project" value="InterPro"/>
</dbReference>
<dbReference type="RefSeq" id="WP_144388331.1">
    <property type="nucleotide sequence ID" value="NZ_CANNCB010000050.1"/>
</dbReference>
<comment type="caution">
    <text evidence="11">The sequence shown here is derived from an EMBL/GenBank/DDBJ whole genome shotgun (WGS) entry which is preliminary data.</text>
</comment>
<evidence type="ECO:0000256" key="7">
    <source>
        <dbReference type="ARBA" id="ARBA00022989"/>
    </source>
</evidence>
<feature type="transmembrane region" description="Helical" evidence="9">
    <location>
        <begin position="113"/>
        <end position="131"/>
    </location>
</feature>
<dbReference type="InterPro" id="IPR000412">
    <property type="entry name" value="ABC_2_transport"/>
</dbReference>
<keyword evidence="7 9" id="KW-1133">Transmembrane helix</keyword>
<feature type="transmembrane region" description="Helical" evidence="9">
    <location>
        <begin position="226"/>
        <end position="245"/>
    </location>
</feature>
<evidence type="ECO:0000313" key="12">
    <source>
        <dbReference type="Proteomes" id="UP000319828"/>
    </source>
</evidence>
<keyword evidence="3 9" id="KW-0813">Transport</keyword>
<keyword evidence="4 9" id="KW-1003">Cell membrane</keyword>
<name>A0A557P5N7_9VIBR</name>
<dbReference type="PRINTS" id="PR00164">
    <property type="entry name" value="ABC2TRNSPORT"/>
</dbReference>
<evidence type="ECO:0000256" key="8">
    <source>
        <dbReference type="ARBA" id="ARBA00023136"/>
    </source>
</evidence>
<comment type="similarity">
    <text evidence="2 9">Belongs to the ABC-2 integral membrane protein family.</text>
</comment>
<evidence type="ECO:0000256" key="4">
    <source>
        <dbReference type="ARBA" id="ARBA00022475"/>
    </source>
</evidence>
<dbReference type="InterPro" id="IPR047817">
    <property type="entry name" value="ABC2_TM_bact-type"/>
</dbReference>
<feature type="transmembrane region" description="Helical" evidence="9">
    <location>
        <begin position="169"/>
        <end position="187"/>
    </location>
</feature>
<dbReference type="GO" id="GO:0015920">
    <property type="term" value="P:lipopolysaccharide transport"/>
    <property type="evidence" value="ECO:0007669"/>
    <property type="project" value="TreeGrafter"/>
</dbReference>
<evidence type="ECO:0000256" key="5">
    <source>
        <dbReference type="ARBA" id="ARBA00022519"/>
    </source>
</evidence>
<dbReference type="Proteomes" id="UP000319828">
    <property type="component" value="Unassembled WGS sequence"/>
</dbReference>
<feature type="transmembrane region" description="Helical" evidence="9">
    <location>
        <begin position="32"/>
        <end position="54"/>
    </location>
</feature>
<comment type="subcellular location">
    <subcellularLocation>
        <location evidence="1 9">Cell inner membrane</location>
        <topology evidence="1 9">Multi-pass membrane protein</topology>
    </subcellularLocation>
</comment>
<feature type="domain" description="ABC transmembrane type-2" evidence="10">
    <location>
        <begin position="30"/>
        <end position="248"/>
    </location>
</feature>
<keyword evidence="6 9" id="KW-0812">Transmembrane</keyword>
<dbReference type="PANTHER" id="PTHR30413:SF8">
    <property type="entry name" value="TRANSPORT PERMEASE PROTEIN"/>
    <property type="match status" value="1"/>
</dbReference>
<dbReference type="OrthoDB" id="9796017at2"/>